<dbReference type="SUPFAM" id="SSF56784">
    <property type="entry name" value="HAD-like"/>
    <property type="match status" value="1"/>
</dbReference>
<keyword evidence="2" id="KW-1185">Reference proteome</keyword>
<dbReference type="Proteomes" id="UP000730161">
    <property type="component" value="Unassembled WGS sequence"/>
</dbReference>
<dbReference type="Gene3D" id="1.10.150.240">
    <property type="entry name" value="Putative phosphatase, domain 2"/>
    <property type="match status" value="1"/>
</dbReference>
<organism evidence="1 2">
    <name type="scientific">Methanocalculus chunghsingensis</name>
    <dbReference type="NCBI Taxonomy" id="156457"/>
    <lineage>
        <taxon>Archaea</taxon>
        <taxon>Methanobacteriati</taxon>
        <taxon>Methanobacteriota</taxon>
        <taxon>Stenosarchaea group</taxon>
        <taxon>Methanomicrobia</taxon>
        <taxon>Methanomicrobiales</taxon>
        <taxon>Methanocalculaceae</taxon>
        <taxon>Methanocalculus</taxon>
    </lineage>
</organism>
<dbReference type="Gene3D" id="3.40.50.1000">
    <property type="entry name" value="HAD superfamily/HAD-like"/>
    <property type="match status" value="1"/>
</dbReference>
<dbReference type="PANTHER" id="PTHR43434">
    <property type="entry name" value="PHOSPHOGLYCOLATE PHOSPHATASE"/>
    <property type="match status" value="1"/>
</dbReference>
<gene>
    <name evidence="1" type="ORF">RJ53_08540</name>
</gene>
<dbReference type="EMBL" id="JWHL01000014">
    <property type="protein sequence ID" value="MBR1369529.1"/>
    <property type="molecule type" value="Genomic_DNA"/>
</dbReference>
<dbReference type="GO" id="GO:0006281">
    <property type="term" value="P:DNA repair"/>
    <property type="evidence" value="ECO:0007669"/>
    <property type="project" value="TreeGrafter"/>
</dbReference>
<dbReference type="GO" id="GO:0008967">
    <property type="term" value="F:phosphoglycolate phosphatase activity"/>
    <property type="evidence" value="ECO:0007669"/>
    <property type="project" value="TreeGrafter"/>
</dbReference>
<dbReference type="InterPro" id="IPR041492">
    <property type="entry name" value="HAD_2"/>
</dbReference>
<sequence>MPRILIFDFDGVIADSIPLKAEAFRETFSFVPEHQDEIVRYHLDNGGMSRYVKFKNIYRDILHQPLTRKQEEVLATRYQEQILQAMYTIPLIPGAEALLGRYAAVIPLYVVSATPEEEMHTIAERRGLAGYFIRIYGSPRSKADCIREILSEAGVHPEDALFVGDAPQDWQAAQETGVRFIARVAEDDINRFEDLPGVETIVSDLHELGDYLVSR</sequence>
<dbReference type="InterPro" id="IPR023214">
    <property type="entry name" value="HAD_sf"/>
</dbReference>
<evidence type="ECO:0000313" key="2">
    <source>
        <dbReference type="Proteomes" id="UP000730161"/>
    </source>
</evidence>
<proteinExistence type="predicted"/>
<name>A0A8J7W6Y5_9EURY</name>
<dbReference type="InterPro" id="IPR050155">
    <property type="entry name" value="HAD-like_hydrolase_sf"/>
</dbReference>
<dbReference type="SFLD" id="SFLDG01129">
    <property type="entry name" value="C1.5:_HAD__Beta-PGM__Phosphata"/>
    <property type="match status" value="1"/>
</dbReference>
<comment type="caution">
    <text evidence="1">The sequence shown here is derived from an EMBL/GenBank/DDBJ whole genome shotgun (WGS) entry which is preliminary data.</text>
</comment>
<dbReference type="Pfam" id="PF13419">
    <property type="entry name" value="HAD_2"/>
    <property type="match status" value="1"/>
</dbReference>
<dbReference type="InterPro" id="IPR036412">
    <property type="entry name" value="HAD-like_sf"/>
</dbReference>
<dbReference type="InterPro" id="IPR023198">
    <property type="entry name" value="PGP-like_dom2"/>
</dbReference>
<dbReference type="AlphaFoldDB" id="A0A8J7W6Y5"/>
<dbReference type="SFLD" id="SFLDS00003">
    <property type="entry name" value="Haloacid_Dehalogenase"/>
    <property type="match status" value="1"/>
</dbReference>
<dbReference type="PANTHER" id="PTHR43434:SF1">
    <property type="entry name" value="PHOSPHOGLYCOLATE PHOSPHATASE"/>
    <property type="match status" value="1"/>
</dbReference>
<reference evidence="1" key="1">
    <citation type="submission" date="2014-12" db="EMBL/GenBank/DDBJ databases">
        <authorList>
            <person name="Huang H.-H."/>
            <person name="Chen S.-C."/>
            <person name="Lai M.-C."/>
        </authorList>
    </citation>
    <scope>NUCLEOTIDE SEQUENCE</scope>
    <source>
        <strain evidence="1">K1F9705b</strain>
    </source>
</reference>
<evidence type="ECO:0000313" key="1">
    <source>
        <dbReference type="EMBL" id="MBR1369529.1"/>
    </source>
</evidence>
<protein>
    <submittedName>
        <fullName evidence="1">Haloacid dehalogenase</fullName>
    </submittedName>
</protein>
<dbReference type="GO" id="GO:0005829">
    <property type="term" value="C:cytosol"/>
    <property type="evidence" value="ECO:0007669"/>
    <property type="project" value="TreeGrafter"/>
</dbReference>
<accession>A0A8J7W6Y5</accession>